<dbReference type="AlphaFoldDB" id="A0A0L9TDW4"/>
<accession>A0A0L9TDW4</accession>
<proteinExistence type="predicted"/>
<reference evidence="2" key="1">
    <citation type="journal article" date="2015" name="Proc. Natl. Acad. Sci. U.S.A.">
        <title>Genome sequencing of adzuki bean (Vigna angularis) provides insight into high starch and low fat accumulation and domestication.</title>
        <authorList>
            <person name="Yang K."/>
            <person name="Tian Z."/>
            <person name="Chen C."/>
            <person name="Luo L."/>
            <person name="Zhao B."/>
            <person name="Wang Z."/>
            <person name="Yu L."/>
            <person name="Li Y."/>
            <person name="Sun Y."/>
            <person name="Li W."/>
            <person name="Chen Y."/>
            <person name="Li Y."/>
            <person name="Zhang Y."/>
            <person name="Ai D."/>
            <person name="Zhao J."/>
            <person name="Shang C."/>
            <person name="Ma Y."/>
            <person name="Wu B."/>
            <person name="Wang M."/>
            <person name="Gao L."/>
            <person name="Sun D."/>
            <person name="Zhang P."/>
            <person name="Guo F."/>
            <person name="Wang W."/>
            <person name="Li Y."/>
            <person name="Wang J."/>
            <person name="Varshney R.K."/>
            <person name="Wang J."/>
            <person name="Ling H.Q."/>
            <person name="Wan P."/>
        </authorList>
    </citation>
    <scope>NUCLEOTIDE SEQUENCE</scope>
    <source>
        <strain evidence="2">cv. Jingnong 6</strain>
    </source>
</reference>
<dbReference type="Proteomes" id="UP000053144">
    <property type="component" value="Unassembled WGS sequence"/>
</dbReference>
<sequence>MQEEEASHKATYPDVLMTSPKDEKLNVKGKHGFLFQVRKEEKDGKGRKVHDDWMQKQLQLVKLVKFKNKLWVVKDYKENEARSLRKQPKTVGRRYLPKAYRRLLAFGNYRRAKAFGNYRRAVAFGNFRREKALGNFRRAEAFDGVTVSEGGITDEKGIEVGSGTGVGVITTGGGVGVIITRGGRGSVAGVVEGCTAGVGVGSTAGVGGYTVGVGGGPTDDVLLAAVDVLNLVLSLLN</sequence>
<dbReference type="Gramene" id="KOM28586">
    <property type="protein sequence ID" value="KOM28586"/>
    <property type="gene ID" value="LR48_Vigan553s001500"/>
</dbReference>
<organism evidence="1 2">
    <name type="scientific">Phaseolus angularis</name>
    <name type="common">Azuki bean</name>
    <name type="synonym">Vigna angularis</name>
    <dbReference type="NCBI Taxonomy" id="3914"/>
    <lineage>
        <taxon>Eukaryota</taxon>
        <taxon>Viridiplantae</taxon>
        <taxon>Streptophyta</taxon>
        <taxon>Embryophyta</taxon>
        <taxon>Tracheophyta</taxon>
        <taxon>Spermatophyta</taxon>
        <taxon>Magnoliopsida</taxon>
        <taxon>eudicotyledons</taxon>
        <taxon>Gunneridae</taxon>
        <taxon>Pentapetalae</taxon>
        <taxon>rosids</taxon>
        <taxon>fabids</taxon>
        <taxon>Fabales</taxon>
        <taxon>Fabaceae</taxon>
        <taxon>Papilionoideae</taxon>
        <taxon>50 kb inversion clade</taxon>
        <taxon>NPAAA clade</taxon>
        <taxon>indigoferoid/millettioid clade</taxon>
        <taxon>Phaseoleae</taxon>
        <taxon>Vigna</taxon>
    </lineage>
</organism>
<evidence type="ECO:0000313" key="2">
    <source>
        <dbReference type="Proteomes" id="UP000053144"/>
    </source>
</evidence>
<evidence type="ECO:0000313" key="1">
    <source>
        <dbReference type="EMBL" id="KOM28586.1"/>
    </source>
</evidence>
<protein>
    <submittedName>
        <fullName evidence="1">Uncharacterized protein</fullName>
    </submittedName>
</protein>
<gene>
    <name evidence="1" type="ORF">LR48_Vigan553s001500</name>
</gene>
<name>A0A0L9TDW4_PHAAN</name>
<dbReference type="EMBL" id="KQ258438">
    <property type="protein sequence ID" value="KOM28586.1"/>
    <property type="molecule type" value="Genomic_DNA"/>
</dbReference>